<dbReference type="PANTHER" id="PTHR35394:SF5">
    <property type="entry name" value="DUF3176 DOMAIN-CONTAINING PROTEIN"/>
    <property type="match status" value="1"/>
</dbReference>
<accession>A0A9P6LE63</accession>
<evidence type="ECO:0000256" key="2">
    <source>
        <dbReference type="SAM" id="Phobius"/>
    </source>
</evidence>
<name>A0A9P6LE63_9PEZI</name>
<dbReference type="Proteomes" id="UP000781932">
    <property type="component" value="Unassembled WGS sequence"/>
</dbReference>
<dbReference type="PANTHER" id="PTHR35394">
    <property type="entry name" value="DUF3176 DOMAIN-CONTAINING PROTEIN"/>
    <property type="match status" value="1"/>
</dbReference>
<reference evidence="3" key="2">
    <citation type="submission" date="2020-11" db="EMBL/GenBank/DDBJ databases">
        <title>Whole genome sequencing of Colletotrichum sp.</title>
        <authorList>
            <person name="Li H."/>
        </authorList>
    </citation>
    <scope>NUCLEOTIDE SEQUENCE</scope>
    <source>
        <strain evidence="3">CkLH20</strain>
    </source>
</reference>
<keyword evidence="2" id="KW-1133">Transmembrane helix</keyword>
<feature type="transmembrane region" description="Helical" evidence="2">
    <location>
        <begin position="118"/>
        <end position="137"/>
    </location>
</feature>
<feature type="region of interest" description="Disordered" evidence="1">
    <location>
        <begin position="179"/>
        <end position="199"/>
    </location>
</feature>
<dbReference type="RefSeq" id="XP_038738651.1">
    <property type="nucleotide sequence ID" value="XM_038896048.1"/>
</dbReference>
<gene>
    <name evidence="3" type="ORF">CkaCkLH20_13338</name>
</gene>
<reference evidence="3" key="1">
    <citation type="submission" date="2020-03" db="EMBL/GenBank/DDBJ databases">
        <authorList>
            <person name="He L."/>
        </authorList>
    </citation>
    <scope>NUCLEOTIDE SEQUENCE</scope>
    <source>
        <strain evidence="3">CkLH20</strain>
    </source>
</reference>
<keyword evidence="2" id="KW-0472">Membrane</keyword>
<keyword evidence="4" id="KW-1185">Reference proteome</keyword>
<keyword evidence="2" id="KW-0812">Transmembrane</keyword>
<protein>
    <submittedName>
        <fullName evidence="3">Uncharacterized protein</fullName>
    </submittedName>
</protein>
<evidence type="ECO:0000256" key="1">
    <source>
        <dbReference type="SAM" id="MobiDB-lite"/>
    </source>
</evidence>
<evidence type="ECO:0000313" key="4">
    <source>
        <dbReference type="Proteomes" id="UP000781932"/>
    </source>
</evidence>
<sequence>MLAGLKPAATSDRLPDDLVFRINFCDWKDIALYLKELFTATMSKPGYSGTAHDALDTSEDRSTLNLGTALSQVDDVEALMRQIADSMTEVIRTSPNSTAINGQALSSVTYIDIAWPRLALPVSIIILSSLTLVIIMGRSYSRGVPTWKSSSLALLFYELEGWSGAEREARGPEDLEDKANRMKGQIMSGSGSLAFSKAE</sequence>
<proteinExistence type="predicted"/>
<dbReference type="OrthoDB" id="4847410at2759"/>
<dbReference type="GeneID" id="62169122"/>
<comment type="caution">
    <text evidence="3">The sequence shown here is derived from an EMBL/GenBank/DDBJ whole genome shotgun (WGS) entry which is preliminary data.</text>
</comment>
<evidence type="ECO:0000313" key="3">
    <source>
        <dbReference type="EMBL" id="KAF9869190.1"/>
    </source>
</evidence>
<dbReference type="EMBL" id="JAATWM020000099">
    <property type="protein sequence ID" value="KAF9869190.1"/>
    <property type="molecule type" value="Genomic_DNA"/>
</dbReference>
<organism evidence="3 4">
    <name type="scientific">Colletotrichum karsti</name>
    <dbReference type="NCBI Taxonomy" id="1095194"/>
    <lineage>
        <taxon>Eukaryota</taxon>
        <taxon>Fungi</taxon>
        <taxon>Dikarya</taxon>
        <taxon>Ascomycota</taxon>
        <taxon>Pezizomycotina</taxon>
        <taxon>Sordariomycetes</taxon>
        <taxon>Hypocreomycetidae</taxon>
        <taxon>Glomerellales</taxon>
        <taxon>Glomerellaceae</taxon>
        <taxon>Colletotrichum</taxon>
        <taxon>Colletotrichum boninense species complex</taxon>
    </lineage>
</organism>
<dbReference type="AlphaFoldDB" id="A0A9P6LE63"/>